<name>A0A7S0ZLK4_9RHOD</name>
<dbReference type="AlphaFoldDB" id="A0A7S0ZLK4"/>
<dbReference type="EMBL" id="HBFP01013877">
    <property type="protein sequence ID" value="CAD8825636.1"/>
    <property type="molecule type" value="Transcribed_RNA"/>
</dbReference>
<proteinExistence type="predicted"/>
<evidence type="ECO:0000313" key="1">
    <source>
        <dbReference type="EMBL" id="CAD8825636.1"/>
    </source>
</evidence>
<accession>A0A7S0ZLK4</accession>
<sequence>MSIRGFAKGFVGFYICSTAGSIAWPFTKWSEPFEPESKLLEGQELARAVEKRQPQIDAVSILYQTKWPSFKDISKIDISADIDYPSPCVLDYVFTKDVSFNDPVVCLKGRLLVCAAFRGLECAFESESEVVQTTHFEQGSLVQLDQKWTFLSLFTFRMREDLWFEFCETYNIYDSNYNFKISKIVDLWMGKSLIPYSQFVRSLTGSITCVPLFLAQKVNLLKSNADP</sequence>
<protein>
    <submittedName>
        <fullName evidence="1">Uncharacterized protein</fullName>
    </submittedName>
</protein>
<organism evidence="1">
    <name type="scientific">Timspurckia oligopyrenoides</name>
    <dbReference type="NCBI Taxonomy" id="708627"/>
    <lineage>
        <taxon>Eukaryota</taxon>
        <taxon>Rhodophyta</taxon>
        <taxon>Bangiophyceae</taxon>
        <taxon>Porphyridiales</taxon>
        <taxon>Porphyridiaceae</taxon>
        <taxon>Timspurckia</taxon>
    </lineage>
</organism>
<gene>
    <name evidence="1" type="ORF">TOLI1172_LOCUS10036</name>
</gene>
<reference evidence="1" key="1">
    <citation type="submission" date="2021-01" db="EMBL/GenBank/DDBJ databases">
        <authorList>
            <person name="Corre E."/>
            <person name="Pelletier E."/>
            <person name="Niang G."/>
            <person name="Scheremetjew M."/>
            <person name="Finn R."/>
            <person name="Kale V."/>
            <person name="Holt S."/>
            <person name="Cochrane G."/>
            <person name="Meng A."/>
            <person name="Brown T."/>
            <person name="Cohen L."/>
        </authorList>
    </citation>
    <scope>NUCLEOTIDE SEQUENCE</scope>
    <source>
        <strain evidence="1">CCMP3278</strain>
    </source>
</reference>